<dbReference type="SUPFAM" id="SSF141523">
    <property type="entry name" value="L,D-transpeptidase catalytic domain-like"/>
    <property type="match status" value="1"/>
</dbReference>
<dbReference type="Proteomes" id="UP000070188">
    <property type="component" value="Unassembled WGS sequence"/>
</dbReference>
<evidence type="ECO:0000313" key="8">
    <source>
        <dbReference type="Proteomes" id="UP000070188"/>
    </source>
</evidence>
<dbReference type="EMBL" id="JYIJ01000017">
    <property type="protein sequence ID" value="KWX03701.1"/>
    <property type="molecule type" value="Genomic_DNA"/>
</dbReference>
<evidence type="ECO:0000256" key="1">
    <source>
        <dbReference type="ARBA" id="ARBA00004752"/>
    </source>
</evidence>
<evidence type="ECO:0000313" key="7">
    <source>
        <dbReference type="EMBL" id="KWX03701.1"/>
    </source>
</evidence>
<dbReference type="EMBL" id="LAXD01000001">
    <property type="protein sequence ID" value="KWX02651.1"/>
    <property type="molecule type" value="Genomic_DNA"/>
</dbReference>
<dbReference type="GO" id="GO:0071555">
    <property type="term" value="P:cell wall organization"/>
    <property type="evidence" value="ECO:0007669"/>
    <property type="project" value="UniProtKB-KW"/>
</dbReference>
<dbReference type="UniPathway" id="UPA00219"/>
<organism evidence="6 8">
    <name type="scientific">Carbonactinospora thermoautotrophica</name>
    <dbReference type="NCBI Taxonomy" id="1469144"/>
    <lineage>
        <taxon>Bacteria</taxon>
        <taxon>Bacillati</taxon>
        <taxon>Actinomycetota</taxon>
        <taxon>Actinomycetes</taxon>
        <taxon>Kitasatosporales</taxon>
        <taxon>Carbonactinosporaceae</taxon>
        <taxon>Carbonactinospora</taxon>
    </lineage>
</organism>
<evidence type="ECO:0000313" key="9">
    <source>
        <dbReference type="Proteomes" id="UP000070659"/>
    </source>
</evidence>
<reference evidence="6" key="2">
    <citation type="submission" date="2015-04" db="EMBL/GenBank/DDBJ databases">
        <title>Physiological reanalysis, assessment of diazotrophy, and genome sequences of multiple isolates of Streptomyces thermoautotrophicus.</title>
        <authorList>
            <person name="MacKellar D.C."/>
            <person name="Lieber L."/>
            <person name="Norman J."/>
            <person name="Bolger A."/>
            <person name="Tobin C."/>
            <person name="Murray J.W."/>
            <person name="Woodward J."/>
            <person name="Friesen M."/>
            <person name="Prell J."/>
        </authorList>
    </citation>
    <scope>NUCLEOTIDE SEQUENCE [LARGE SCALE GENOMIC DNA]</scope>
    <source>
        <strain evidence="6">H1</strain>
    </source>
</reference>
<evidence type="ECO:0000256" key="5">
    <source>
        <dbReference type="ARBA" id="ARBA00023316"/>
    </source>
</evidence>
<comment type="pathway">
    <text evidence="1">Cell wall biogenesis; peptidoglycan biosynthesis.</text>
</comment>
<reference evidence="7 9" key="1">
    <citation type="submission" date="2015-02" db="EMBL/GenBank/DDBJ databases">
        <title>Physiological reanalysis, assessment of diazotrophy, and genome sequences of multiple isolates of Streptomyces thermoautotrophicus.</title>
        <authorList>
            <person name="MacKellar D.C."/>
            <person name="Lieber L."/>
            <person name="Norman J."/>
            <person name="Bolger A."/>
            <person name="Tobin C."/>
            <person name="Murray J.W."/>
            <person name="Prell J."/>
        </authorList>
    </citation>
    <scope>NUCLEOTIDE SEQUENCE [LARGE SCALE GENOMIC DNA]</scope>
    <source>
        <strain evidence="7 9">UBT1</strain>
    </source>
</reference>
<accession>A0A132MXQ7</accession>
<evidence type="ECO:0000256" key="2">
    <source>
        <dbReference type="ARBA" id="ARBA00022679"/>
    </source>
</evidence>
<dbReference type="Gene3D" id="2.40.440.10">
    <property type="entry name" value="L,D-transpeptidase catalytic domain-like"/>
    <property type="match status" value="1"/>
</dbReference>
<dbReference type="AlphaFoldDB" id="A0A132MXQ7"/>
<dbReference type="GO" id="GO:0016740">
    <property type="term" value="F:transferase activity"/>
    <property type="evidence" value="ECO:0007669"/>
    <property type="project" value="UniProtKB-KW"/>
</dbReference>
<evidence type="ECO:0000313" key="6">
    <source>
        <dbReference type="EMBL" id="KWX02651.1"/>
    </source>
</evidence>
<reference evidence="8" key="3">
    <citation type="submission" date="2015-04" db="EMBL/GenBank/DDBJ databases">
        <title>Physiological reanalysis, assessment of diazotrophy, and genome sequences of multiple isolates of Streptomyces thermoautotrophicus.</title>
        <authorList>
            <person name="MacKellar D.C."/>
            <person name="Lieber L."/>
            <person name="Norman J."/>
            <person name="Bolger A."/>
            <person name="Tobin C."/>
            <person name="Murray J.W."/>
            <person name="Chang R."/>
            <person name="Ford T."/>
            <person name="Nguyen P.Q."/>
            <person name="Woodward J."/>
            <person name="Permingeat H."/>
            <person name="Joshi N.S."/>
            <person name="Silver P.A."/>
            <person name="Usadel B."/>
            <person name="Rutherford A.W."/>
            <person name="Friesen M."/>
            <person name="Prell J."/>
        </authorList>
    </citation>
    <scope>NUCLEOTIDE SEQUENCE [LARGE SCALE GENOMIC DNA]</scope>
    <source>
        <strain evidence="8">H1</strain>
    </source>
</reference>
<protein>
    <submittedName>
        <fullName evidence="6">Putative secreted protein</fullName>
    </submittedName>
</protein>
<dbReference type="InterPro" id="IPR005490">
    <property type="entry name" value="LD_TPept_cat_dom"/>
</dbReference>
<dbReference type="Proteomes" id="UP000070659">
    <property type="component" value="Unassembled WGS sequence"/>
</dbReference>
<gene>
    <name evidence="6" type="ORF">LI90_3694</name>
    <name evidence="7" type="ORF">TH66_12935</name>
</gene>
<keyword evidence="5" id="KW-0961">Cell wall biogenesis/degradation</keyword>
<keyword evidence="8" id="KW-1185">Reference proteome</keyword>
<keyword evidence="2" id="KW-0808">Transferase</keyword>
<keyword evidence="3" id="KW-0133">Cell shape</keyword>
<comment type="caution">
    <text evidence="6">The sequence shown here is derived from an EMBL/GenBank/DDBJ whole genome shotgun (WGS) entry which is preliminary data.</text>
</comment>
<proteinExistence type="predicted"/>
<name>A0A132MXQ7_9ACTN</name>
<dbReference type="STRING" id="1469144.LI90_3694"/>
<sequence>MLAVAGITGAALAVVGVLTLAAARSVPEPPGRTATTQGATVTASPTPTLSAAIVEVRPPARSGTGKRVVYSLSKQRVWLIDERNRVVRYYAVSGPRRSLPVGAYKVYERASTLADDPNGPPAQYVVRFAYGRDGKPLAFETVPGVDLLATGGQPSRDVRQRAADARALWDFAPVGTKIIVIR</sequence>
<dbReference type="GO" id="GO:0009252">
    <property type="term" value="P:peptidoglycan biosynthetic process"/>
    <property type="evidence" value="ECO:0007669"/>
    <property type="project" value="UniProtKB-UniPathway"/>
</dbReference>
<keyword evidence="4" id="KW-0573">Peptidoglycan synthesis</keyword>
<evidence type="ECO:0000256" key="4">
    <source>
        <dbReference type="ARBA" id="ARBA00022984"/>
    </source>
</evidence>
<dbReference type="CDD" id="cd16913">
    <property type="entry name" value="YkuD_like"/>
    <property type="match status" value="1"/>
</dbReference>
<dbReference type="InterPro" id="IPR038063">
    <property type="entry name" value="Transpep_catalytic_dom"/>
</dbReference>
<evidence type="ECO:0000256" key="3">
    <source>
        <dbReference type="ARBA" id="ARBA00022960"/>
    </source>
</evidence>
<dbReference type="GO" id="GO:0008360">
    <property type="term" value="P:regulation of cell shape"/>
    <property type="evidence" value="ECO:0007669"/>
    <property type="project" value="UniProtKB-KW"/>
</dbReference>
<dbReference type="PATRIC" id="fig|1469144.10.peg.3966"/>